<reference evidence="1" key="1">
    <citation type="submission" date="2018-11" db="EMBL/GenBank/DDBJ databases">
        <authorList>
            <person name="Grassa J C."/>
        </authorList>
    </citation>
    <scope>NUCLEOTIDE SEQUENCE [LARGE SCALE GENOMIC DNA]</scope>
</reference>
<dbReference type="Gramene" id="evm.model.02.1152">
    <property type="protein sequence ID" value="cds.evm.model.02.1152"/>
    <property type="gene ID" value="evm.TU.02.1152"/>
</dbReference>
<keyword evidence="2" id="KW-1185">Reference proteome</keyword>
<dbReference type="EnsemblPlants" id="evm.model.02.1152">
    <property type="protein sequence ID" value="cds.evm.model.02.1152"/>
    <property type="gene ID" value="evm.TU.02.1152"/>
</dbReference>
<protein>
    <submittedName>
        <fullName evidence="1">Uncharacterized protein</fullName>
    </submittedName>
</protein>
<sequence length="185" mass="20567">MVVLHPRACLVLVIPHPLISFSSLKKVLLSVECILEKCIINTRKPWLFVEIHASKAPLMVLRCLPCQDSCKHARLVLSRCLQACKLGDDVEMFACMQALLGDAKILVCMQALVMLSRCLEACKLGDVVILICMKALVMLPKRLQACSHLMPPKMLGACCCQPLSGHRIGPSLAAWSRACRYRPRF</sequence>
<dbReference type="EMBL" id="UZAU01000163">
    <property type="status" value="NOT_ANNOTATED_CDS"/>
    <property type="molecule type" value="Genomic_DNA"/>
</dbReference>
<name>A0A803NSH3_CANSA</name>
<organism evidence="1 2">
    <name type="scientific">Cannabis sativa</name>
    <name type="common">Hemp</name>
    <name type="synonym">Marijuana</name>
    <dbReference type="NCBI Taxonomy" id="3483"/>
    <lineage>
        <taxon>Eukaryota</taxon>
        <taxon>Viridiplantae</taxon>
        <taxon>Streptophyta</taxon>
        <taxon>Embryophyta</taxon>
        <taxon>Tracheophyta</taxon>
        <taxon>Spermatophyta</taxon>
        <taxon>Magnoliopsida</taxon>
        <taxon>eudicotyledons</taxon>
        <taxon>Gunneridae</taxon>
        <taxon>Pentapetalae</taxon>
        <taxon>rosids</taxon>
        <taxon>fabids</taxon>
        <taxon>Rosales</taxon>
        <taxon>Cannabaceae</taxon>
        <taxon>Cannabis</taxon>
    </lineage>
</organism>
<evidence type="ECO:0000313" key="1">
    <source>
        <dbReference type="EnsemblPlants" id="cds.evm.model.02.1152"/>
    </source>
</evidence>
<proteinExistence type="predicted"/>
<dbReference type="AlphaFoldDB" id="A0A803NSH3"/>
<accession>A0A803NSH3</accession>
<reference evidence="1" key="2">
    <citation type="submission" date="2021-03" db="UniProtKB">
        <authorList>
            <consortium name="EnsemblPlants"/>
        </authorList>
    </citation>
    <scope>IDENTIFICATION</scope>
</reference>
<dbReference type="Proteomes" id="UP000596661">
    <property type="component" value="Chromosome 2"/>
</dbReference>
<evidence type="ECO:0000313" key="2">
    <source>
        <dbReference type="Proteomes" id="UP000596661"/>
    </source>
</evidence>